<dbReference type="SUPFAM" id="SSF56672">
    <property type="entry name" value="DNA/RNA polymerases"/>
    <property type="match status" value="1"/>
</dbReference>
<dbReference type="GeneID" id="38777791"/>
<dbReference type="PROSITE" id="PS50878">
    <property type="entry name" value="RT_POL"/>
    <property type="match status" value="1"/>
</dbReference>
<evidence type="ECO:0000259" key="1">
    <source>
        <dbReference type="PROSITE" id="PS50878"/>
    </source>
</evidence>
<sequence length="217" mass="25664">MASPFFFVGKKDGSLRPCQDYRYLNEGTIKNAYPLPLITELLDKLKGARYFTKMDLRSGYNNVWIKDGDQWKAAFKTNRGLYEPTVMFFGLCNSPATFQKMMNEIFKDLINEGWMIIYMDDILIFLNDMEEHRQRTLRVLERLKQNDLFVKPEKCTFDSQEVEYFGMIIRPDHIGMDLIKLKGIQDWPEPTTVKAVRAFISFANFYRKFIDHYSKIV</sequence>
<dbReference type="EMBL" id="BFAD01000003">
    <property type="protein sequence ID" value="GBE80874.1"/>
    <property type="molecule type" value="Genomic_DNA"/>
</dbReference>
<dbReference type="InParanoid" id="A0A401GF99"/>
<dbReference type="Pfam" id="PF00078">
    <property type="entry name" value="RVT_1"/>
    <property type="match status" value="1"/>
</dbReference>
<gene>
    <name evidence="2" type="ORF">SCP_0305940</name>
</gene>
<dbReference type="InterPro" id="IPR043502">
    <property type="entry name" value="DNA/RNA_pol_sf"/>
</dbReference>
<dbReference type="Gene3D" id="3.30.70.270">
    <property type="match status" value="2"/>
</dbReference>
<dbReference type="STRING" id="139825.A0A401GF99"/>
<organism evidence="2 3">
    <name type="scientific">Sparassis crispa</name>
    <dbReference type="NCBI Taxonomy" id="139825"/>
    <lineage>
        <taxon>Eukaryota</taxon>
        <taxon>Fungi</taxon>
        <taxon>Dikarya</taxon>
        <taxon>Basidiomycota</taxon>
        <taxon>Agaricomycotina</taxon>
        <taxon>Agaricomycetes</taxon>
        <taxon>Polyporales</taxon>
        <taxon>Sparassidaceae</taxon>
        <taxon>Sparassis</taxon>
    </lineage>
</organism>
<evidence type="ECO:0000313" key="2">
    <source>
        <dbReference type="EMBL" id="GBE80874.1"/>
    </source>
</evidence>
<protein>
    <recommendedName>
        <fullName evidence="1">Reverse transcriptase domain-containing protein</fullName>
    </recommendedName>
</protein>
<dbReference type="PANTHER" id="PTHR24559:SF440">
    <property type="entry name" value="RIBONUCLEASE H"/>
    <property type="match status" value="1"/>
</dbReference>
<dbReference type="OrthoDB" id="2793474at2759"/>
<dbReference type="InterPro" id="IPR000477">
    <property type="entry name" value="RT_dom"/>
</dbReference>
<dbReference type="InterPro" id="IPR043128">
    <property type="entry name" value="Rev_trsase/Diguanyl_cyclase"/>
</dbReference>
<dbReference type="AlphaFoldDB" id="A0A401GF99"/>
<evidence type="ECO:0000313" key="3">
    <source>
        <dbReference type="Proteomes" id="UP000287166"/>
    </source>
</evidence>
<dbReference type="InterPro" id="IPR053134">
    <property type="entry name" value="RNA-dir_DNA_polymerase"/>
</dbReference>
<feature type="domain" description="Reverse transcriptase" evidence="1">
    <location>
        <begin position="1"/>
        <end position="169"/>
    </location>
</feature>
<proteinExistence type="predicted"/>
<dbReference type="CDD" id="cd01647">
    <property type="entry name" value="RT_LTR"/>
    <property type="match status" value="1"/>
</dbReference>
<dbReference type="RefSeq" id="XP_027611787.1">
    <property type="nucleotide sequence ID" value="XM_027755986.1"/>
</dbReference>
<name>A0A401GF99_9APHY</name>
<dbReference type="Proteomes" id="UP000287166">
    <property type="component" value="Unassembled WGS sequence"/>
</dbReference>
<dbReference type="PANTHER" id="PTHR24559">
    <property type="entry name" value="TRANSPOSON TY3-I GAG-POL POLYPROTEIN"/>
    <property type="match status" value="1"/>
</dbReference>
<accession>A0A401GF99</accession>
<comment type="caution">
    <text evidence="2">The sequence shown here is derived from an EMBL/GenBank/DDBJ whole genome shotgun (WGS) entry which is preliminary data.</text>
</comment>
<keyword evidence="3" id="KW-1185">Reference proteome</keyword>
<reference evidence="2 3" key="1">
    <citation type="journal article" date="2018" name="Sci. Rep.">
        <title>Genome sequence of the cauliflower mushroom Sparassis crispa (Hanabiratake) and its association with beneficial usage.</title>
        <authorList>
            <person name="Kiyama R."/>
            <person name="Furutani Y."/>
            <person name="Kawaguchi K."/>
            <person name="Nakanishi T."/>
        </authorList>
    </citation>
    <scope>NUCLEOTIDE SEQUENCE [LARGE SCALE GENOMIC DNA]</scope>
</reference>